<keyword evidence="3" id="KW-0012">Acyltransferase</keyword>
<feature type="transmembrane region" description="Helical" evidence="1">
    <location>
        <begin position="16"/>
        <end position="37"/>
    </location>
</feature>
<evidence type="ECO:0000259" key="2">
    <source>
        <dbReference type="SMART" id="SM00563"/>
    </source>
</evidence>
<protein>
    <submittedName>
        <fullName evidence="3">Phosphate acyltransferase</fullName>
    </submittedName>
</protein>
<dbReference type="Proteomes" id="UP001363151">
    <property type="component" value="Unassembled WGS sequence"/>
</dbReference>
<keyword evidence="3" id="KW-0808">Transferase</keyword>
<accession>A0ABR1G8L2</accession>
<gene>
    <name evidence="3" type="ORF">SO694_00004225</name>
</gene>
<feature type="domain" description="Phospholipid/glycerol acyltransferase" evidence="2">
    <location>
        <begin position="97"/>
        <end position="207"/>
    </location>
</feature>
<keyword evidence="4" id="KW-1185">Reference proteome</keyword>
<dbReference type="Pfam" id="PF01553">
    <property type="entry name" value="Acyltransferase"/>
    <property type="match status" value="1"/>
</dbReference>
<sequence length="207" mass="22494">MASSKSLPAACLRACYAVTLGLLMCVDGVVCKLALITPDWLVAREKREGLALVLSHYAFAAALSLSPWIRVVADGDLGPVWADVVGHIRDEADARPLFLVGNHTPFLDTVLTVAKAPIALIYRSRTYVSSHLLSMPVLGTVINAMGLFTVNFRAREDGRDYSVDKEAMAKMQLRVDAHIKKGGVLCFFPEGSMNSDPDTLLPFRYGA</sequence>
<evidence type="ECO:0000256" key="1">
    <source>
        <dbReference type="SAM" id="Phobius"/>
    </source>
</evidence>
<proteinExistence type="predicted"/>
<comment type="caution">
    <text evidence="3">The sequence shown here is derived from an EMBL/GenBank/DDBJ whole genome shotgun (WGS) entry which is preliminary data.</text>
</comment>
<dbReference type="EMBL" id="JBBJCI010000040">
    <property type="protein sequence ID" value="KAK7249642.1"/>
    <property type="molecule type" value="Genomic_DNA"/>
</dbReference>
<keyword evidence="1" id="KW-1133">Transmembrane helix</keyword>
<keyword evidence="1" id="KW-0812">Transmembrane</keyword>
<dbReference type="SMART" id="SM00563">
    <property type="entry name" value="PlsC"/>
    <property type="match status" value="1"/>
</dbReference>
<dbReference type="InterPro" id="IPR002123">
    <property type="entry name" value="Plipid/glycerol_acylTrfase"/>
</dbReference>
<evidence type="ECO:0000313" key="3">
    <source>
        <dbReference type="EMBL" id="KAK7249642.1"/>
    </source>
</evidence>
<feature type="transmembrane region" description="Helical" evidence="1">
    <location>
        <begin position="132"/>
        <end position="152"/>
    </location>
</feature>
<feature type="transmembrane region" description="Helical" evidence="1">
    <location>
        <begin position="49"/>
        <end position="69"/>
    </location>
</feature>
<evidence type="ECO:0000313" key="4">
    <source>
        <dbReference type="Proteomes" id="UP001363151"/>
    </source>
</evidence>
<name>A0ABR1G8L2_AURAN</name>
<organism evidence="3 4">
    <name type="scientific">Aureococcus anophagefferens</name>
    <name type="common">Harmful bloom alga</name>
    <dbReference type="NCBI Taxonomy" id="44056"/>
    <lineage>
        <taxon>Eukaryota</taxon>
        <taxon>Sar</taxon>
        <taxon>Stramenopiles</taxon>
        <taxon>Ochrophyta</taxon>
        <taxon>Pelagophyceae</taxon>
        <taxon>Pelagomonadales</taxon>
        <taxon>Pelagomonadaceae</taxon>
        <taxon>Aureococcus</taxon>
    </lineage>
</organism>
<keyword evidence="1" id="KW-0472">Membrane</keyword>
<reference evidence="3 4" key="1">
    <citation type="submission" date="2024-03" db="EMBL/GenBank/DDBJ databases">
        <title>Aureococcus anophagefferens CCMP1851 and Kratosvirus quantuckense: Draft genome of a second virus-susceptible host strain in the model system.</title>
        <authorList>
            <person name="Chase E."/>
            <person name="Truchon A.R."/>
            <person name="Schepens W."/>
            <person name="Wilhelm S.W."/>
        </authorList>
    </citation>
    <scope>NUCLEOTIDE SEQUENCE [LARGE SCALE GENOMIC DNA]</scope>
    <source>
        <strain evidence="3 4">CCMP1851</strain>
    </source>
</reference>
<dbReference type="GO" id="GO:0016746">
    <property type="term" value="F:acyltransferase activity"/>
    <property type="evidence" value="ECO:0007669"/>
    <property type="project" value="UniProtKB-KW"/>
</dbReference>
<dbReference type="SUPFAM" id="SSF69593">
    <property type="entry name" value="Glycerol-3-phosphate (1)-acyltransferase"/>
    <property type="match status" value="1"/>
</dbReference>